<evidence type="ECO:0000313" key="2">
    <source>
        <dbReference type="EMBL" id="MDI3322521.1"/>
    </source>
</evidence>
<evidence type="ECO:0000313" key="3">
    <source>
        <dbReference type="Proteomes" id="UP001226434"/>
    </source>
</evidence>
<dbReference type="InterPro" id="IPR038152">
    <property type="entry name" value="Carbam_trans_C_sf"/>
</dbReference>
<protein>
    <submittedName>
        <fullName evidence="2">Carbamoyltransferase C-terminal domain-containing protein</fullName>
    </submittedName>
</protein>
<name>A0ABT6RJC0_9BACT</name>
<dbReference type="InterPro" id="IPR031730">
    <property type="entry name" value="Carbam_trans_C"/>
</dbReference>
<proteinExistence type="predicted"/>
<keyword evidence="3" id="KW-1185">Reference proteome</keyword>
<accession>A0ABT6RJC0</accession>
<dbReference type="Gene3D" id="3.90.870.20">
    <property type="entry name" value="Carbamoyltransferase, C-terminal domain"/>
    <property type="match status" value="1"/>
</dbReference>
<organism evidence="2 3">
    <name type="scientific">Pinibacter soli</name>
    <dbReference type="NCBI Taxonomy" id="3044211"/>
    <lineage>
        <taxon>Bacteria</taxon>
        <taxon>Pseudomonadati</taxon>
        <taxon>Bacteroidota</taxon>
        <taxon>Chitinophagia</taxon>
        <taxon>Chitinophagales</taxon>
        <taxon>Chitinophagaceae</taxon>
        <taxon>Pinibacter</taxon>
    </lineage>
</organism>
<gene>
    <name evidence="2" type="ORF">QJ048_22220</name>
</gene>
<reference evidence="2 3" key="1">
    <citation type="submission" date="2023-05" db="EMBL/GenBank/DDBJ databases">
        <title>Genome sequence of Pinibacter sp. MAH-24.</title>
        <authorList>
            <person name="Huq M.A."/>
        </authorList>
    </citation>
    <scope>NUCLEOTIDE SEQUENCE [LARGE SCALE GENOMIC DNA]</scope>
    <source>
        <strain evidence="2 3">MAH-24</strain>
    </source>
</reference>
<comment type="caution">
    <text evidence="2">The sequence shown here is derived from an EMBL/GenBank/DDBJ whole genome shotgun (WGS) entry which is preliminary data.</text>
</comment>
<dbReference type="Pfam" id="PF16861">
    <property type="entry name" value="Carbam_trans_C"/>
    <property type="match status" value="1"/>
</dbReference>
<dbReference type="Proteomes" id="UP001226434">
    <property type="component" value="Unassembled WGS sequence"/>
</dbReference>
<dbReference type="InterPro" id="IPR051338">
    <property type="entry name" value="NodU/CmcH_Carbamoyltrnsfr"/>
</dbReference>
<dbReference type="PANTHER" id="PTHR34847">
    <property type="entry name" value="NODULATION PROTEIN U"/>
    <property type="match status" value="1"/>
</dbReference>
<dbReference type="EMBL" id="JASBRG010000007">
    <property type="protein sequence ID" value="MDI3322521.1"/>
    <property type="molecule type" value="Genomic_DNA"/>
</dbReference>
<feature type="domain" description="Carbamoyltransferase C-terminal" evidence="1">
    <location>
        <begin position="9"/>
        <end position="73"/>
    </location>
</feature>
<evidence type="ECO:0000259" key="1">
    <source>
        <dbReference type="Pfam" id="PF16861"/>
    </source>
</evidence>
<sequence length="73" mass="8614">MGNQHKFCWVDKTISPDYYNLIDCFREKTGVPILLNTSFNENEPIVNSPEEALNCFLRTEMDMLVLENFIVRR</sequence>
<dbReference type="PANTHER" id="PTHR34847:SF1">
    <property type="entry name" value="NODULATION PROTEIN U"/>
    <property type="match status" value="1"/>
</dbReference>